<evidence type="ECO:0000256" key="1">
    <source>
        <dbReference type="SAM" id="MobiDB-lite"/>
    </source>
</evidence>
<gene>
    <name evidence="2" type="ORF">EPI10_011577</name>
</gene>
<accession>A0A5B6W7A0</accession>
<keyword evidence="2" id="KW-0808">Transferase</keyword>
<keyword evidence="2" id="KW-0675">Receptor</keyword>
<evidence type="ECO:0000313" key="3">
    <source>
        <dbReference type="Proteomes" id="UP000325315"/>
    </source>
</evidence>
<protein>
    <submittedName>
        <fullName evidence="2">Putative LRR receptor-like serine/threonine-protein kinase</fullName>
    </submittedName>
</protein>
<dbReference type="EMBL" id="SMMG02000004">
    <property type="protein sequence ID" value="KAA3477709.1"/>
    <property type="molecule type" value="Genomic_DNA"/>
</dbReference>
<organism evidence="2 3">
    <name type="scientific">Gossypium australe</name>
    <dbReference type="NCBI Taxonomy" id="47621"/>
    <lineage>
        <taxon>Eukaryota</taxon>
        <taxon>Viridiplantae</taxon>
        <taxon>Streptophyta</taxon>
        <taxon>Embryophyta</taxon>
        <taxon>Tracheophyta</taxon>
        <taxon>Spermatophyta</taxon>
        <taxon>Magnoliopsida</taxon>
        <taxon>eudicotyledons</taxon>
        <taxon>Gunneridae</taxon>
        <taxon>Pentapetalae</taxon>
        <taxon>rosids</taxon>
        <taxon>malvids</taxon>
        <taxon>Malvales</taxon>
        <taxon>Malvaceae</taxon>
        <taxon>Malvoideae</taxon>
        <taxon>Gossypium</taxon>
    </lineage>
</organism>
<dbReference type="CDD" id="cd00303">
    <property type="entry name" value="retropepsin_like"/>
    <property type="match status" value="1"/>
</dbReference>
<proteinExistence type="predicted"/>
<dbReference type="PANTHER" id="PTHR35046">
    <property type="entry name" value="ZINC KNUCKLE (CCHC-TYPE) FAMILY PROTEIN"/>
    <property type="match status" value="1"/>
</dbReference>
<feature type="region of interest" description="Disordered" evidence="1">
    <location>
        <begin position="147"/>
        <end position="182"/>
    </location>
</feature>
<reference evidence="3" key="1">
    <citation type="journal article" date="2019" name="Plant Biotechnol. J.">
        <title>Genome sequencing of the Australian wild diploid species Gossypium australe highlights disease resistance and delayed gland morphogenesis.</title>
        <authorList>
            <person name="Cai Y."/>
            <person name="Cai X."/>
            <person name="Wang Q."/>
            <person name="Wang P."/>
            <person name="Zhang Y."/>
            <person name="Cai C."/>
            <person name="Xu Y."/>
            <person name="Wang K."/>
            <person name="Zhou Z."/>
            <person name="Wang C."/>
            <person name="Geng S."/>
            <person name="Li B."/>
            <person name="Dong Q."/>
            <person name="Hou Y."/>
            <person name="Wang H."/>
            <person name="Ai P."/>
            <person name="Liu Z."/>
            <person name="Yi F."/>
            <person name="Sun M."/>
            <person name="An G."/>
            <person name="Cheng J."/>
            <person name="Zhang Y."/>
            <person name="Shi Q."/>
            <person name="Xie Y."/>
            <person name="Shi X."/>
            <person name="Chang Y."/>
            <person name="Huang F."/>
            <person name="Chen Y."/>
            <person name="Hong S."/>
            <person name="Mi L."/>
            <person name="Sun Q."/>
            <person name="Zhang L."/>
            <person name="Zhou B."/>
            <person name="Peng R."/>
            <person name="Zhang X."/>
            <person name="Liu F."/>
        </authorList>
    </citation>
    <scope>NUCLEOTIDE SEQUENCE [LARGE SCALE GENOMIC DNA]</scope>
    <source>
        <strain evidence="3">cv. PA1801</strain>
    </source>
</reference>
<keyword evidence="3" id="KW-1185">Reference proteome</keyword>
<keyword evidence="2" id="KW-0418">Kinase</keyword>
<dbReference type="PANTHER" id="PTHR35046:SF9">
    <property type="entry name" value="RNA-DIRECTED DNA POLYMERASE"/>
    <property type="match status" value="1"/>
</dbReference>
<dbReference type="Proteomes" id="UP000325315">
    <property type="component" value="Unassembled WGS sequence"/>
</dbReference>
<sequence length="198" mass="23039">MQHGHLRDVKCFKCLGHRHIAMEYLVDGKLIVVKRSFNIHASDDEQQRENIFHTWCHIQGKVCSVIIDGGSCNSPFFCGVGIPYKLQWLNDGGEIKVPKQAIIPFSIGKYSDEVLYDVVSMHGGHLLLGRPLKYDRQMIRLKEKCEKSKAKEKEKNVESEQEKRNKKKKESEVRSRESNMRKEERVFEKVSFYANKRA</sequence>
<dbReference type="GO" id="GO:0016301">
    <property type="term" value="F:kinase activity"/>
    <property type="evidence" value="ECO:0007669"/>
    <property type="project" value="UniProtKB-KW"/>
</dbReference>
<comment type="caution">
    <text evidence="2">The sequence shown here is derived from an EMBL/GenBank/DDBJ whole genome shotgun (WGS) entry which is preliminary data.</text>
</comment>
<evidence type="ECO:0000313" key="2">
    <source>
        <dbReference type="EMBL" id="KAA3477709.1"/>
    </source>
</evidence>
<name>A0A5B6W7A0_9ROSI</name>
<dbReference type="AlphaFoldDB" id="A0A5B6W7A0"/>
<dbReference type="OrthoDB" id="1747743at2759"/>